<dbReference type="EMBL" id="AB824000">
    <property type="protein sequence ID" value="BAQ19228.1"/>
    <property type="molecule type" value="Genomic_DNA"/>
</dbReference>
<dbReference type="InterPro" id="IPR030456">
    <property type="entry name" value="TF_fork_head_CS_2"/>
</dbReference>
<dbReference type="AlphaFoldDB" id="A0A0B6VH92"/>
<comment type="subcellular location">
    <subcellularLocation>
        <location evidence="3">Nucleus</location>
    </subcellularLocation>
</comment>
<keyword evidence="1 3" id="KW-0238">DNA-binding</keyword>
<dbReference type="InterPro" id="IPR047519">
    <property type="entry name" value="FH_FOXQ2-like"/>
</dbReference>
<dbReference type="SMART" id="SM00339">
    <property type="entry name" value="FH"/>
    <property type="match status" value="1"/>
</dbReference>
<dbReference type="GO" id="GO:0009653">
    <property type="term" value="P:anatomical structure morphogenesis"/>
    <property type="evidence" value="ECO:0007669"/>
    <property type="project" value="TreeGrafter"/>
</dbReference>
<name>A0A0B6VH92_LOTGI</name>
<dbReference type="PROSITE" id="PS50039">
    <property type="entry name" value="FORK_HEAD_3"/>
    <property type="match status" value="1"/>
</dbReference>
<dbReference type="PRINTS" id="PR00053">
    <property type="entry name" value="FORKHEAD"/>
</dbReference>
<dbReference type="InterPro" id="IPR050211">
    <property type="entry name" value="FOX_domain-containing"/>
</dbReference>
<dbReference type="Gene3D" id="1.10.10.10">
    <property type="entry name" value="Winged helix-like DNA-binding domain superfamily/Winged helix DNA-binding domain"/>
    <property type="match status" value="1"/>
</dbReference>
<dbReference type="InterPro" id="IPR036388">
    <property type="entry name" value="WH-like_DNA-bd_sf"/>
</dbReference>
<feature type="region of interest" description="Disordered" evidence="4">
    <location>
        <begin position="187"/>
        <end position="218"/>
    </location>
</feature>
<evidence type="ECO:0000256" key="1">
    <source>
        <dbReference type="ARBA" id="ARBA00023125"/>
    </source>
</evidence>
<proteinExistence type="predicted"/>
<reference evidence="6" key="1">
    <citation type="submission" date="2013-06" db="EMBL/GenBank/DDBJ databases">
        <title>Nodal signalling determines biradial asymmetry in Hydra.</title>
        <authorList>
            <person name="Watanabe H."/>
            <person name="Schmidt H."/>
            <person name="Kuhn A."/>
            <person name="Oezbek S."/>
            <person name="Hobmayer B."/>
            <person name="Holstein T.W."/>
        </authorList>
    </citation>
    <scope>NUCLEOTIDE SEQUENCE</scope>
</reference>
<dbReference type="PANTHER" id="PTHR11829">
    <property type="entry name" value="FORKHEAD BOX PROTEIN"/>
    <property type="match status" value="1"/>
</dbReference>
<dbReference type="FunFam" id="1.10.10.10:FF:000352">
    <property type="entry name" value="Forkhead box Q2"/>
    <property type="match status" value="1"/>
</dbReference>
<gene>
    <name evidence="6" type="primary">LgiFoxQ2-like</name>
</gene>
<dbReference type="CDD" id="cd20035">
    <property type="entry name" value="FH_FOXQ2-like"/>
    <property type="match status" value="1"/>
</dbReference>
<evidence type="ECO:0000256" key="2">
    <source>
        <dbReference type="ARBA" id="ARBA00023242"/>
    </source>
</evidence>
<feature type="compositionally biased region" description="Basic and acidic residues" evidence="4">
    <location>
        <begin position="335"/>
        <end position="347"/>
    </location>
</feature>
<dbReference type="GO" id="GO:0000978">
    <property type="term" value="F:RNA polymerase II cis-regulatory region sequence-specific DNA binding"/>
    <property type="evidence" value="ECO:0007669"/>
    <property type="project" value="TreeGrafter"/>
</dbReference>
<dbReference type="InterPro" id="IPR001766">
    <property type="entry name" value="Fork_head_dom"/>
</dbReference>
<accession>A0A0B6VH92</accession>
<evidence type="ECO:0000256" key="4">
    <source>
        <dbReference type="SAM" id="MobiDB-lite"/>
    </source>
</evidence>
<dbReference type="GO" id="GO:0005634">
    <property type="term" value="C:nucleus"/>
    <property type="evidence" value="ECO:0007669"/>
    <property type="project" value="UniProtKB-SubCell"/>
</dbReference>
<organism evidence="6">
    <name type="scientific">Lottia gigantea</name>
    <name type="common">Giant owl limpet</name>
    <dbReference type="NCBI Taxonomy" id="225164"/>
    <lineage>
        <taxon>Eukaryota</taxon>
        <taxon>Metazoa</taxon>
        <taxon>Spiralia</taxon>
        <taxon>Lophotrochozoa</taxon>
        <taxon>Mollusca</taxon>
        <taxon>Gastropoda</taxon>
        <taxon>Patellogastropoda</taxon>
        <taxon>Lottioidea</taxon>
        <taxon>Lottiidae</taxon>
        <taxon>Lottia</taxon>
    </lineage>
</organism>
<keyword evidence="2 3" id="KW-0539">Nucleus</keyword>
<feature type="region of interest" description="Disordered" evidence="4">
    <location>
        <begin position="417"/>
        <end position="436"/>
    </location>
</feature>
<dbReference type="Pfam" id="PF00250">
    <property type="entry name" value="Forkhead"/>
    <property type="match status" value="1"/>
</dbReference>
<feature type="compositionally biased region" description="Polar residues" evidence="4">
    <location>
        <begin position="271"/>
        <end position="281"/>
    </location>
</feature>
<dbReference type="PROSITE" id="PS00658">
    <property type="entry name" value="FORK_HEAD_2"/>
    <property type="match status" value="1"/>
</dbReference>
<feature type="domain" description="Fork-head" evidence="5">
    <location>
        <begin position="91"/>
        <end position="183"/>
    </location>
</feature>
<dbReference type="SUPFAM" id="SSF46785">
    <property type="entry name" value="Winged helix' DNA-binding domain"/>
    <property type="match status" value="1"/>
</dbReference>
<feature type="non-terminal residue" evidence="6">
    <location>
        <position position="1"/>
    </location>
</feature>
<dbReference type="InterPro" id="IPR036390">
    <property type="entry name" value="WH_DNA-bd_sf"/>
</dbReference>
<evidence type="ECO:0000256" key="3">
    <source>
        <dbReference type="PROSITE-ProRule" id="PRU00089"/>
    </source>
</evidence>
<dbReference type="PANTHER" id="PTHR11829:SF343">
    <property type="entry name" value="FORK-HEAD DOMAIN-CONTAINING PROTEIN"/>
    <property type="match status" value="1"/>
</dbReference>
<dbReference type="GO" id="GO:0030154">
    <property type="term" value="P:cell differentiation"/>
    <property type="evidence" value="ECO:0007669"/>
    <property type="project" value="TreeGrafter"/>
</dbReference>
<feature type="region of interest" description="Disordered" evidence="4">
    <location>
        <begin position="267"/>
        <end position="287"/>
    </location>
</feature>
<feature type="DNA-binding region" description="Fork-head" evidence="3">
    <location>
        <begin position="91"/>
        <end position="183"/>
    </location>
</feature>
<dbReference type="GO" id="GO:0000981">
    <property type="term" value="F:DNA-binding transcription factor activity, RNA polymerase II-specific"/>
    <property type="evidence" value="ECO:0007669"/>
    <property type="project" value="TreeGrafter"/>
</dbReference>
<evidence type="ECO:0000313" key="6">
    <source>
        <dbReference type="EMBL" id="BAQ19228.1"/>
    </source>
</evidence>
<feature type="region of interest" description="Disordered" evidence="4">
    <location>
        <begin position="305"/>
        <end position="353"/>
    </location>
</feature>
<evidence type="ECO:0000259" key="5">
    <source>
        <dbReference type="PROSITE" id="PS50039"/>
    </source>
</evidence>
<sequence length="436" mass="48447">MCSSNSGTILPYGLKIPTPSPYFPFAPGVGNLPLDVQRSQLCDYAARLQYGLRGYPGLGISPYHAHLPDPYTQAYLYKHDLRARYIQEEPKPSQSYIGLISMAILGSKDKKLILSDIYQWILDNYAYFRTRGPGWRNSIRHNLSLNDCFIKSGRSANGKGHYWAIHPANLDDFSRGDFRRRRAQRKVRKHMGLAVPDDEDSPSPSPSSTPVNWQGSYQDDKVDEIKLSEVVENTSKIETGCSPATGTGNGPPAKKRLFDMESILAPDNHRGSQITLQNENNNLDDGESEIEIDTDRETVDVCEIDSQHSNEEAPLSPNSTPSSPMEDGTLSPRVHSQDDAEPGEIKPESFSSTSKSELWSIGNVLHGRPSASHHHLPTQAPWDAYATYIYPMLSSSYSVVLPGTTSISAEAASRWREAMYGTSSQRPKSPKEEKSE</sequence>
<protein>
    <submittedName>
        <fullName evidence="6">Forkhead box Q2-like protein</fullName>
    </submittedName>
</protein>